<dbReference type="GO" id="GO:0032511">
    <property type="term" value="P:late endosome to vacuole transport via multivesicular body sorting pathway"/>
    <property type="evidence" value="ECO:0007669"/>
    <property type="project" value="InterPro"/>
</dbReference>
<dbReference type="HOGENOM" id="CLU_030378_5_0_1"/>
<keyword evidence="13" id="KW-1185">Reference proteome</keyword>
<evidence type="ECO:0000256" key="2">
    <source>
        <dbReference type="ARBA" id="ARBA00004496"/>
    </source>
</evidence>
<dbReference type="OrthoDB" id="391137at2759"/>
<keyword evidence="8" id="KW-0472">Membrane</keyword>
<evidence type="ECO:0000313" key="13">
    <source>
        <dbReference type="Proteomes" id="UP000027222"/>
    </source>
</evidence>
<dbReference type="Gene3D" id="1.25.40.270">
    <property type="entry name" value="Vacuolar protein sorting-associated protein vta1"/>
    <property type="match status" value="1"/>
</dbReference>
<feature type="domain" description="Vta1 C-terminal" evidence="11">
    <location>
        <begin position="454"/>
        <end position="488"/>
    </location>
</feature>
<dbReference type="InterPro" id="IPR023175">
    <property type="entry name" value="Vta1/CALS_N_sf"/>
</dbReference>
<keyword evidence="4" id="KW-0813">Transport</keyword>
<evidence type="ECO:0000256" key="9">
    <source>
        <dbReference type="SAM" id="MobiDB-lite"/>
    </source>
</evidence>
<sequence length="489" mass="52121">MSSSILGLPPVPPELKAVTPYLQRAEELKNQDPIVSYWCAYYAAQVGISLKARSAAARDLLLALLGALEHMKSDIGASDAIDIESVSSAYVENFALKVFANADNEDRSGRATRSTAKKFLAAANFLEILKTFPKTDISESNEDKIRYAKWKAADIAKAYREGRKPIPGPPGWAEEQEELKRQLSEEGPLIPSPPNQFPDFSLPPHTIVTSSSPTRSTHMPSSSPTKHSPTSSSPTKMDHHLGVDRANMGWSDAPPESWSTAATPGTEEPGMYAIGTPSPSTAGYEQEHYSPPRVGTEIRTTKPRSGSGSSSNTVSSNGGKNRTPSSSPPKSALKSGSPDSDKKVHFSPSTVGSPPPHQPQLGSPKEYLGPSSIYAPPQAPISPPAVIHPSHPPIPPYTSVTSPSLQPSISPPKNYIYAPNPPSLGSPTRSTGRYPYPSAPPPAPPPIELTPGLIGKAQKHCRFAISALDYEDAEQAKKELRAALALLGG</sequence>
<dbReference type="AlphaFoldDB" id="A0A067TT57"/>
<comment type="similarity">
    <text evidence="3">Belongs to the VTA1 family.</text>
</comment>
<feature type="compositionally biased region" description="Low complexity" evidence="9">
    <location>
        <begin position="216"/>
        <end position="235"/>
    </location>
</feature>
<dbReference type="GO" id="GO:0015031">
    <property type="term" value="P:protein transport"/>
    <property type="evidence" value="ECO:0007669"/>
    <property type="project" value="UniProtKB-KW"/>
</dbReference>
<evidence type="ECO:0000256" key="3">
    <source>
        <dbReference type="ARBA" id="ARBA00007895"/>
    </source>
</evidence>
<dbReference type="Pfam" id="PF18097">
    <property type="entry name" value="Vta1_C"/>
    <property type="match status" value="1"/>
</dbReference>
<feature type="compositionally biased region" description="Polar residues" evidence="9">
    <location>
        <begin position="398"/>
        <end position="408"/>
    </location>
</feature>
<dbReference type="Pfam" id="PF04652">
    <property type="entry name" value="Vta1"/>
    <property type="match status" value="1"/>
</dbReference>
<dbReference type="EMBL" id="KL142367">
    <property type="protein sequence ID" value="KDR85472.1"/>
    <property type="molecule type" value="Genomic_DNA"/>
</dbReference>
<dbReference type="InterPro" id="IPR039431">
    <property type="entry name" value="Vta1/CALS_N"/>
</dbReference>
<dbReference type="PANTHER" id="PTHR46009">
    <property type="entry name" value="VACUOLAR PROTEIN SORTING-ASSOCIATED PROTEIN VTA1 HOMOLOG"/>
    <property type="match status" value="1"/>
</dbReference>
<evidence type="ECO:0000256" key="1">
    <source>
        <dbReference type="ARBA" id="ARBA00004481"/>
    </source>
</evidence>
<dbReference type="Proteomes" id="UP000027222">
    <property type="component" value="Unassembled WGS sequence"/>
</dbReference>
<dbReference type="GO" id="GO:0010008">
    <property type="term" value="C:endosome membrane"/>
    <property type="evidence" value="ECO:0007669"/>
    <property type="project" value="UniProtKB-SubCell"/>
</dbReference>
<evidence type="ECO:0000259" key="10">
    <source>
        <dbReference type="Pfam" id="PF04652"/>
    </source>
</evidence>
<accession>A0A067TT57</accession>
<evidence type="ECO:0000256" key="4">
    <source>
        <dbReference type="ARBA" id="ARBA00022448"/>
    </source>
</evidence>
<feature type="domain" description="Vta1/callose synthase N-terminal" evidence="10">
    <location>
        <begin position="18"/>
        <end position="161"/>
    </location>
</feature>
<proteinExistence type="inferred from homology"/>
<keyword evidence="6" id="KW-0967">Endosome</keyword>
<dbReference type="PANTHER" id="PTHR46009:SF1">
    <property type="entry name" value="VACUOLAR PROTEIN SORTING-ASSOCIATED PROTEIN VTA1 HOMOLOG"/>
    <property type="match status" value="1"/>
</dbReference>
<dbReference type="Gene3D" id="1.20.5.420">
    <property type="entry name" value="Immunoglobulin FC, subunit C"/>
    <property type="match status" value="1"/>
</dbReference>
<evidence type="ECO:0000256" key="6">
    <source>
        <dbReference type="ARBA" id="ARBA00022753"/>
    </source>
</evidence>
<gene>
    <name evidence="12" type="ORF">GALMADRAFT_362969</name>
</gene>
<evidence type="ECO:0000256" key="8">
    <source>
        <dbReference type="ARBA" id="ARBA00023136"/>
    </source>
</evidence>
<dbReference type="GO" id="GO:0005771">
    <property type="term" value="C:multivesicular body"/>
    <property type="evidence" value="ECO:0007669"/>
    <property type="project" value="TreeGrafter"/>
</dbReference>
<dbReference type="InterPro" id="IPR044538">
    <property type="entry name" value="Vta1-like"/>
</dbReference>
<evidence type="ECO:0000313" key="12">
    <source>
        <dbReference type="EMBL" id="KDR85472.1"/>
    </source>
</evidence>
<evidence type="ECO:0000256" key="5">
    <source>
        <dbReference type="ARBA" id="ARBA00022490"/>
    </source>
</evidence>
<evidence type="ECO:0000256" key="7">
    <source>
        <dbReference type="ARBA" id="ARBA00022927"/>
    </source>
</evidence>
<feature type="compositionally biased region" description="Low complexity" evidence="9">
    <location>
        <begin position="305"/>
        <end position="338"/>
    </location>
</feature>
<feature type="region of interest" description="Disordered" evidence="9">
    <location>
        <begin position="161"/>
        <end position="452"/>
    </location>
</feature>
<evidence type="ECO:0008006" key="14">
    <source>
        <dbReference type="Google" id="ProtNLM"/>
    </source>
</evidence>
<name>A0A067TT57_GALM3</name>
<reference evidence="13" key="1">
    <citation type="journal article" date="2014" name="Proc. Natl. Acad. Sci. U.S.A.">
        <title>Extensive sampling of basidiomycete genomes demonstrates inadequacy of the white-rot/brown-rot paradigm for wood decay fungi.</title>
        <authorList>
            <person name="Riley R."/>
            <person name="Salamov A.A."/>
            <person name="Brown D.W."/>
            <person name="Nagy L.G."/>
            <person name="Floudas D."/>
            <person name="Held B.W."/>
            <person name="Levasseur A."/>
            <person name="Lombard V."/>
            <person name="Morin E."/>
            <person name="Otillar R."/>
            <person name="Lindquist E.A."/>
            <person name="Sun H."/>
            <person name="LaButti K.M."/>
            <person name="Schmutz J."/>
            <person name="Jabbour D."/>
            <person name="Luo H."/>
            <person name="Baker S.E."/>
            <person name="Pisabarro A.G."/>
            <person name="Walton J.D."/>
            <person name="Blanchette R.A."/>
            <person name="Henrissat B."/>
            <person name="Martin F."/>
            <person name="Cullen D."/>
            <person name="Hibbett D.S."/>
            <person name="Grigoriev I.V."/>
        </authorList>
    </citation>
    <scope>NUCLEOTIDE SEQUENCE [LARGE SCALE GENOMIC DNA]</scope>
    <source>
        <strain evidence="13">CBS 339.88</strain>
    </source>
</reference>
<keyword evidence="5" id="KW-0963">Cytoplasm</keyword>
<feature type="compositionally biased region" description="Pro residues" evidence="9">
    <location>
        <begin position="437"/>
        <end position="448"/>
    </location>
</feature>
<dbReference type="InterPro" id="IPR041212">
    <property type="entry name" value="Vta1_C"/>
</dbReference>
<comment type="subcellular location">
    <subcellularLocation>
        <location evidence="2">Cytoplasm</location>
    </subcellularLocation>
    <subcellularLocation>
        <location evidence="1">Endosome membrane</location>
        <topology evidence="1">Peripheral membrane protein</topology>
    </subcellularLocation>
</comment>
<protein>
    <recommendedName>
        <fullName evidence="14">Vta1/callose synthase N-terminal domain-containing protein</fullName>
    </recommendedName>
</protein>
<organism evidence="12 13">
    <name type="scientific">Galerina marginata (strain CBS 339.88)</name>
    <dbReference type="NCBI Taxonomy" id="685588"/>
    <lineage>
        <taxon>Eukaryota</taxon>
        <taxon>Fungi</taxon>
        <taxon>Dikarya</taxon>
        <taxon>Basidiomycota</taxon>
        <taxon>Agaricomycotina</taxon>
        <taxon>Agaricomycetes</taxon>
        <taxon>Agaricomycetidae</taxon>
        <taxon>Agaricales</taxon>
        <taxon>Agaricineae</taxon>
        <taxon>Strophariaceae</taxon>
        <taxon>Galerina</taxon>
    </lineage>
</organism>
<keyword evidence="7" id="KW-0653">Protein transport</keyword>
<dbReference type="STRING" id="685588.A0A067TT57"/>
<evidence type="ECO:0000259" key="11">
    <source>
        <dbReference type="Pfam" id="PF18097"/>
    </source>
</evidence>